<accession>A0A413ITX6</accession>
<evidence type="ECO:0000313" key="2">
    <source>
        <dbReference type="Proteomes" id="UP000286063"/>
    </source>
</evidence>
<proteinExistence type="predicted"/>
<evidence type="ECO:0000313" key="1">
    <source>
        <dbReference type="EMBL" id="RGY21367.1"/>
    </source>
</evidence>
<comment type="caution">
    <text evidence="1">The sequence shown here is derived from an EMBL/GenBank/DDBJ whole genome shotgun (WGS) entry which is preliminary data.</text>
</comment>
<name>A0A413ITX6_9BACT</name>
<dbReference type="EMBL" id="QSCR01000001">
    <property type="protein sequence ID" value="RGY21367.1"/>
    <property type="molecule type" value="Genomic_DNA"/>
</dbReference>
<protein>
    <submittedName>
        <fullName evidence="1">Uncharacterized protein</fullName>
    </submittedName>
</protein>
<dbReference type="Proteomes" id="UP000286063">
    <property type="component" value="Unassembled WGS sequence"/>
</dbReference>
<dbReference type="AlphaFoldDB" id="A0A413ITX6"/>
<reference evidence="1 2" key="1">
    <citation type="submission" date="2018-08" db="EMBL/GenBank/DDBJ databases">
        <title>A genome reference for cultivated species of the human gut microbiota.</title>
        <authorList>
            <person name="Zou Y."/>
            <person name="Xue W."/>
            <person name="Luo G."/>
        </authorList>
    </citation>
    <scope>NUCLEOTIDE SEQUENCE [LARGE SCALE GENOMIC DNA]</scope>
    <source>
        <strain evidence="1 2">OF02-7</strain>
    </source>
</reference>
<sequence>MSCGCQNKIYSKDYERVKKLAKKMASIDQKAYFIYKNKDKYDFQAVYPISDRILEALEFVLPV</sequence>
<organism evidence="1 2">
    <name type="scientific">Butyricimonas virosa</name>
    <dbReference type="NCBI Taxonomy" id="544645"/>
    <lineage>
        <taxon>Bacteria</taxon>
        <taxon>Pseudomonadati</taxon>
        <taxon>Bacteroidota</taxon>
        <taxon>Bacteroidia</taxon>
        <taxon>Bacteroidales</taxon>
        <taxon>Odoribacteraceae</taxon>
        <taxon>Butyricimonas</taxon>
    </lineage>
</organism>
<gene>
    <name evidence="1" type="ORF">DXA50_00490</name>
</gene>